<keyword evidence="1" id="KW-0143">Chaperone</keyword>
<reference evidence="3" key="1">
    <citation type="submission" date="2017-03" db="EMBL/GenBank/DDBJ databases">
        <authorList>
            <person name="Herbold C."/>
        </authorList>
    </citation>
    <scope>NUCLEOTIDE SEQUENCE [LARGE SCALE GENOMIC DNA]</scope>
</reference>
<dbReference type="InterPro" id="IPR002669">
    <property type="entry name" value="UreD"/>
</dbReference>
<dbReference type="Proteomes" id="UP000230607">
    <property type="component" value="Chromosome 1"/>
</dbReference>
<dbReference type="AlphaFoldDB" id="A0A2H1FHZ2"/>
<evidence type="ECO:0000313" key="3">
    <source>
        <dbReference type="Proteomes" id="UP000230607"/>
    </source>
</evidence>
<accession>A0A2H1FHZ2</accession>
<sequence>MSSSGGILQGDEQKINVVMGKNSTARITTQSATKIYKMENGYAS</sequence>
<evidence type="ECO:0008006" key="4">
    <source>
        <dbReference type="Google" id="ProtNLM"/>
    </source>
</evidence>
<dbReference type="GO" id="GO:0016151">
    <property type="term" value="F:nickel cation binding"/>
    <property type="evidence" value="ECO:0007669"/>
    <property type="project" value="InterPro"/>
</dbReference>
<gene>
    <name evidence="2" type="ORF">NCS_30223</name>
</gene>
<name>A0A2H1FHZ2_9ARCH</name>
<protein>
    <recommendedName>
        <fullName evidence="4">Urease accessory protein UreD</fullName>
    </recommendedName>
</protein>
<organism evidence="2 3">
    <name type="scientific">Candidatus Nitrosotalea okcheonensis</name>
    <dbReference type="NCBI Taxonomy" id="1903276"/>
    <lineage>
        <taxon>Archaea</taxon>
        <taxon>Nitrososphaerota</taxon>
        <taxon>Nitrososphaeria</taxon>
        <taxon>Nitrosotaleales</taxon>
        <taxon>Nitrosotaleaceae</taxon>
        <taxon>Nitrosotalea</taxon>
    </lineage>
</organism>
<proteinExistence type="predicted"/>
<dbReference type="Pfam" id="PF01774">
    <property type="entry name" value="UreD"/>
    <property type="match status" value="1"/>
</dbReference>
<evidence type="ECO:0000313" key="2">
    <source>
        <dbReference type="EMBL" id="SMH72383.1"/>
    </source>
</evidence>
<dbReference type="RefSeq" id="WP_157928164.1">
    <property type="nucleotide sequence ID" value="NZ_LT841358.1"/>
</dbReference>
<keyword evidence="3" id="KW-1185">Reference proteome</keyword>
<dbReference type="EMBL" id="LT841358">
    <property type="protein sequence ID" value="SMH72383.1"/>
    <property type="molecule type" value="Genomic_DNA"/>
</dbReference>
<evidence type="ECO:0000256" key="1">
    <source>
        <dbReference type="ARBA" id="ARBA00023186"/>
    </source>
</evidence>